<feature type="region of interest" description="Disordered" evidence="7">
    <location>
        <begin position="26"/>
        <end position="49"/>
    </location>
</feature>
<dbReference type="GO" id="GO:0005789">
    <property type="term" value="C:endoplasmic reticulum membrane"/>
    <property type="evidence" value="ECO:0007669"/>
    <property type="project" value="UniProtKB-SubCell"/>
</dbReference>
<keyword evidence="5 8" id="KW-1133">Transmembrane helix</keyword>
<dbReference type="Pfam" id="PF03896">
    <property type="entry name" value="TRAP_alpha"/>
    <property type="match status" value="1"/>
</dbReference>
<evidence type="ECO:0000256" key="8">
    <source>
        <dbReference type="SAM" id="Phobius"/>
    </source>
</evidence>
<proteinExistence type="predicted"/>
<keyword evidence="4" id="KW-0256">Endoplasmic reticulum</keyword>
<comment type="subcellular location">
    <subcellularLocation>
        <location evidence="1">Endoplasmic reticulum membrane</location>
        <topology evidence="1">Single-pass type I membrane protein</topology>
    </subcellularLocation>
</comment>
<sequence length="405" mass="44829">MNDGPGVLRRIYFIAAPHSLSMTCLSSEPRSRQTEPHLRSSRLEGADDRTHRVKKGTHGYLYAGSDRTLTAHSISVNYYFFRAVAVRFFDLLSAMVIRVCAVLLALLLVGAPLLQVRCQSDEDVAATEVIEGSDIGIVGDDTHVFSDVGPAPGVDTVCVFPKNAGKLVPAGEEAELLVGLHNDVESPLNVVAIHASLHLPFDHRMLVQNLTVQEFYNASVPVSAQATFPYLFAVSKYLQPGSFDLVARIDYEIDQQPYQNVFYNGTIEVVEAGGFLTIESVFLVTLGVALLVFLGLWAYGQIQQFSKVHHHLTTSFLVNQKTLPLIFMSRSIRSKGRRLATALLIKYFFLLLQTCSQQDEFRPDAKPKRSTKVEVGTKATEADMDEWLKGTAYAQSLSSKSKKKK</sequence>
<protein>
    <recommendedName>
        <fullName evidence="11">Signal sequence receptor subunit alpha</fullName>
    </recommendedName>
</protein>
<dbReference type="PANTHER" id="PTHR12924">
    <property type="entry name" value="TRANSLOCON-ASSOCIATED PROTEIN, ALPHA SUBUNIT"/>
    <property type="match status" value="1"/>
</dbReference>
<feature type="transmembrane region" description="Helical" evidence="8">
    <location>
        <begin position="281"/>
        <end position="299"/>
    </location>
</feature>
<evidence type="ECO:0000256" key="4">
    <source>
        <dbReference type="ARBA" id="ARBA00022824"/>
    </source>
</evidence>
<comment type="caution">
    <text evidence="9">The sequence shown here is derived from an EMBL/GenBank/DDBJ whole genome shotgun (WGS) entry which is preliminary data.</text>
</comment>
<keyword evidence="6 8" id="KW-0472">Membrane</keyword>
<dbReference type="PANTHER" id="PTHR12924:SF0">
    <property type="entry name" value="TRANSLOCON-ASSOCIATED PROTEIN SUBUNIT ALPHA"/>
    <property type="match status" value="1"/>
</dbReference>
<accession>A0A8J5EWN7</accession>
<keyword evidence="3" id="KW-0732">Signal</keyword>
<gene>
    <name evidence="9" type="ORF">ZIOFF_064931</name>
</gene>
<evidence type="ECO:0000256" key="5">
    <source>
        <dbReference type="ARBA" id="ARBA00022989"/>
    </source>
</evidence>
<organism evidence="9 10">
    <name type="scientific">Zingiber officinale</name>
    <name type="common">Ginger</name>
    <name type="synonym">Amomum zingiber</name>
    <dbReference type="NCBI Taxonomy" id="94328"/>
    <lineage>
        <taxon>Eukaryota</taxon>
        <taxon>Viridiplantae</taxon>
        <taxon>Streptophyta</taxon>
        <taxon>Embryophyta</taxon>
        <taxon>Tracheophyta</taxon>
        <taxon>Spermatophyta</taxon>
        <taxon>Magnoliopsida</taxon>
        <taxon>Liliopsida</taxon>
        <taxon>Zingiberales</taxon>
        <taxon>Zingiberaceae</taxon>
        <taxon>Zingiber</taxon>
    </lineage>
</organism>
<evidence type="ECO:0000256" key="2">
    <source>
        <dbReference type="ARBA" id="ARBA00022692"/>
    </source>
</evidence>
<feature type="transmembrane region" description="Helical" evidence="8">
    <location>
        <begin position="91"/>
        <end position="114"/>
    </location>
</feature>
<evidence type="ECO:0008006" key="11">
    <source>
        <dbReference type="Google" id="ProtNLM"/>
    </source>
</evidence>
<evidence type="ECO:0000256" key="1">
    <source>
        <dbReference type="ARBA" id="ARBA00004115"/>
    </source>
</evidence>
<dbReference type="EMBL" id="JACMSC010000018">
    <property type="protein sequence ID" value="KAG6475702.1"/>
    <property type="molecule type" value="Genomic_DNA"/>
</dbReference>
<evidence type="ECO:0000256" key="6">
    <source>
        <dbReference type="ARBA" id="ARBA00023136"/>
    </source>
</evidence>
<evidence type="ECO:0000256" key="7">
    <source>
        <dbReference type="SAM" id="MobiDB-lite"/>
    </source>
</evidence>
<dbReference type="Proteomes" id="UP000734854">
    <property type="component" value="Unassembled WGS sequence"/>
</dbReference>
<evidence type="ECO:0000313" key="9">
    <source>
        <dbReference type="EMBL" id="KAG6475702.1"/>
    </source>
</evidence>
<evidence type="ECO:0000256" key="3">
    <source>
        <dbReference type="ARBA" id="ARBA00022729"/>
    </source>
</evidence>
<evidence type="ECO:0000313" key="10">
    <source>
        <dbReference type="Proteomes" id="UP000734854"/>
    </source>
</evidence>
<name>A0A8J5EWN7_ZINOF</name>
<feature type="compositionally biased region" description="Basic and acidic residues" evidence="7">
    <location>
        <begin position="29"/>
        <end position="49"/>
    </location>
</feature>
<keyword evidence="10" id="KW-1185">Reference proteome</keyword>
<reference evidence="9 10" key="1">
    <citation type="submission" date="2020-08" db="EMBL/GenBank/DDBJ databases">
        <title>Plant Genome Project.</title>
        <authorList>
            <person name="Zhang R.-G."/>
        </authorList>
    </citation>
    <scope>NUCLEOTIDE SEQUENCE [LARGE SCALE GENOMIC DNA]</scope>
    <source>
        <tissue evidence="9">Rhizome</tissue>
    </source>
</reference>
<keyword evidence="2 8" id="KW-0812">Transmembrane</keyword>
<dbReference type="InterPro" id="IPR005595">
    <property type="entry name" value="TRAP_alpha"/>
</dbReference>
<dbReference type="AlphaFoldDB" id="A0A8J5EWN7"/>